<protein>
    <submittedName>
        <fullName evidence="1">25417_t:CDS:1</fullName>
    </submittedName>
</protein>
<keyword evidence="2" id="KW-1185">Reference proteome</keyword>
<dbReference type="EMBL" id="CAJVQB010056401">
    <property type="protein sequence ID" value="CAG8837666.1"/>
    <property type="molecule type" value="Genomic_DNA"/>
</dbReference>
<gene>
    <name evidence="1" type="ORF">GMARGA_LOCUS33606</name>
</gene>
<accession>A0ABN7WQ68</accession>
<sequence>IQANIGIDGGSNFTVGTSSAEVKMASFGINFGKKTEFSMPFAKKKRQTDSLKMLILKSKV</sequence>
<organism evidence="1 2">
    <name type="scientific">Gigaspora margarita</name>
    <dbReference type="NCBI Taxonomy" id="4874"/>
    <lineage>
        <taxon>Eukaryota</taxon>
        <taxon>Fungi</taxon>
        <taxon>Fungi incertae sedis</taxon>
        <taxon>Mucoromycota</taxon>
        <taxon>Glomeromycotina</taxon>
        <taxon>Glomeromycetes</taxon>
        <taxon>Diversisporales</taxon>
        <taxon>Gigasporaceae</taxon>
        <taxon>Gigaspora</taxon>
    </lineage>
</organism>
<proteinExistence type="predicted"/>
<evidence type="ECO:0000313" key="1">
    <source>
        <dbReference type="EMBL" id="CAG8837666.1"/>
    </source>
</evidence>
<reference evidence="1 2" key="1">
    <citation type="submission" date="2021-06" db="EMBL/GenBank/DDBJ databases">
        <authorList>
            <person name="Kallberg Y."/>
            <person name="Tangrot J."/>
            <person name="Rosling A."/>
        </authorList>
    </citation>
    <scope>NUCLEOTIDE SEQUENCE [LARGE SCALE GENOMIC DNA]</scope>
    <source>
        <strain evidence="1 2">120-4 pot B 10/14</strain>
    </source>
</reference>
<name>A0ABN7WQ68_GIGMA</name>
<evidence type="ECO:0000313" key="2">
    <source>
        <dbReference type="Proteomes" id="UP000789901"/>
    </source>
</evidence>
<dbReference type="Proteomes" id="UP000789901">
    <property type="component" value="Unassembled WGS sequence"/>
</dbReference>
<comment type="caution">
    <text evidence="1">The sequence shown here is derived from an EMBL/GenBank/DDBJ whole genome shotgun (WGS) entry which is preliminary data.</text>
</comment>
<feature type="non-terminal residue" evidence="1">
    <location>
        <position position="1"/>
    </location>
</feature>